<dbReference type="EMBL" id="OC870560">
    <property type="protein sequence ID" value="CAD7635081.1"/>
    <property type="molecule type" value="Genomic_DNA"/>
</dbReference>
<dbReference type="EMBL" id="CAJPIZ010015985">
    <property type="protein sequence ID" value="CAG2115511.1"/>
    <property type="molecule type" value="Genomic_DNA"/>
</dbReference>
<proteinExistence type="predicted"/>
<evidence type="ECO:0000313" key="1">
    <source>
        <dbReference type="EMBL" id="CAD7635081.1"/>
    </source>
</evidence>
<dbReference type="OrthoDB" id="6162240at2759"/>
<dbReference type="AlphaFoldDB" id="A0A7R9L4P7"/>
<feature type="non-terminal residue" evidence="1">
    <location>
        <position position="154"/>
    </location>
</feature>
<protein>
    <submittedName>
        <fullName evidence="1">Uncharacterized protein</fullName>
    </submittedName>
</protein>
<name>A0A7R9L4P7_9ACAR</name>
<keyword evidence="2" id="KW-1185">Reference proteome</keyword>
<accession>A0A7R9L4P7</accession>
<dbReference type="Proteomes" id="UP000759131">
    <property type="component" value="Unassembled WGS sequence"/>
</dbReference>
<organism evidence="1">
    <name type="scientific">Medioppia subpectinata</name>
    <dbReference type="NCBI Taxonomy" id="1979941"/>
    <lineage>
        <taxon>Eukaryota</taxon>
        <taxon>Metazoa</taxon>
        <taxon>Ecdysozoa</taxon>
        <taxon>Arthropoda</taxon>
        <taxon>Chelicerata</taxon>
        <taxon>Arachnida</taxon>
        <taxon>Acari</taxon>
        <taxon>Acariformes</taxon>
        <taxon>Sarcoptiformes</taxon>
        <taxon>Oribatida</taxon>
        <taxon>Brachypylina</taxon>
        <taxon>Oppioidea</taxon>
        <taxon>Oppiidae</taxon>
        <taxon>Medioppia</taxon>
    </lineage>
</organism>
<gene>
    <name evidence="1" type="ORF">OSB1V03_LOCUS15473</name>
</gene>
<sequence>MYHGYPSRRRSLVGDAKFETVKNREAKLNWLQESRDISEDNELSEEEVLVVNEFADDNSLASKPSNILIDLKEGGFSSLPKIIRIIEACKGNIEHLESRKSMDSEAAVAAKASAVDLFMSVHISSNGLLHLIKSVRQNSLAEVTLLREKHISVK</sequence>
<dbReference type="Gene3D" id="3.30.70.260">
    <property type="match status" value="1"/>
</dbReference>
<evidence type="ECO:0000313" key="2">
    <source>
        <dbReference type="Proteomes" id="UP000759131"/>
    </source>
</evidence>
<reference evidence="1" key="1">
    <citation type="submission" date="2020-11" db="EMBL/GenBank/DDBJ databases">
        <authorList>
            <person name="Tran Van P."/>
        </authorList>
    </citation>
    <scope>NUCLEOTIDE SEQUENCE</scope>
</reference>